<dbReference type="EMBL" id="BRXS01000004">
    <property type="protein sequence ID" value="GLC26187.1"/>
    <property type="molecule type" value="Genomic_DNA"/>
</dbReference>
<dbReference type="GO" id="GO:0016491">
    <property type="term" value="F:oxidoreductase activity"/>
    <property type="evidence" value="ECO:0007669"/>
    <property type="project" value="UniProtKB-KW"/>
</dbReference>
<keyword evidence="2" id="KW-0560">Oxidoreductase</keyword>
<dbReference type="Gene3D" id="3.50.50.60">
    <property type="entry name" value="FAD/NAD(P)-binding domain"/>
    <property type="match status" value="2"/>
</dbReference>
<dbReference type="PRINTS" id="PR00368">
    <property type="entry name" value="FADPNR"/>
</dbReference>
<dbReference type="Pfam" id="PF13738">
    <property type="entry name" value="Pyr_redox_3"/>
    <property type="match status" value="1"/>
</dbReference>
<evidence type="ECO:0000256" key="1">
    <source>
        <dbReference type="ARBA" id="ARBA00022630"/>
    </source>
</evidence>
<dbReference type="AlphaFoldDB" id="A0AA37V361"/>
<comment type="caution">
    <text evidence="3">The sequence shown here is derived from an EMBL/GenBank/DDBJ whole genome shotgun (WGS) entry which is preliminary data.</text>
</comment>
<protein>
    <submittedName>
        <fullName evidence="3">Uncharacterized protein</fullName>
    </submittedName>
</protein>
<evidence type="ECO:0000313" key="4">
    <source>
        <dbReference type="Proteomes" id="UP001161325"/>
    </source>
</evidence>
<keyword evidence="4" id="KW-1185">Reference proteome</keyword>
<dbReference type="Proteomes" id="UP001161325">
    <property type="component" value="Unassembled WGS sequence"/>
</dbReference>
<sequence>MEYVDVVVVGAGPCGLAAAISAMRAGLTVAVIERGPVCSTIVEYPLYATFFSTAEKLSIGGLPFLIADTKPTRRDALAYYRGAVRHFGIPVRQYETVVAIEGKSPQLHVRSVRRSGESRTLRCRAVIVATGYFGTPNKLHVPGEDLPHVSHVYREAHEAFDQDVVVVGGGNSAAEAALDLYRTGARVTLVHFGPTWDKRIKPWVLPDVANRIAEGSITACWNSRVTEIRPDVVVIRGPDGEQELAADHAYLLTGFAPDTALLQASGVRVDPATGIPAHDPATFETNVRGIYMVGVLVAGYDANQVFIENGRFHGDRIVAHLTGSGRVGEALISEDPDS</sequence>
<dbReference type="NCBIfam" id="TIGR04018">
    <property type="entry name" value="Bthiol_YpdA"/>
    <property type="match status" value="1"/>
</dbReference>
<dbReference type="PANTHER" id="PTHR48105">
    <property type="entry name" value="THIOREDOXIN REDUCTASE 1-RELATED-RELATED"/>
    <property type="match status" value="1"/>
</dbReference>
<name>A0AA37V361_9BACT</name>
<reference evidence="3" key="1">
    <citation type="submission" date="2022-08" db="EMBL/GenBank/DDBJ databases">
        <title>Draft genome sequencing of Roseisolibacter agri AW1220.</title>
        <authorList>
            <person name="Tobiishi Y."/>
            <person name="Tonouchi A."/>
        </authorList>
    </citation>
    <scope>NUCLEOTIDE SEQUENCE</scope>
    <source>
        <strain evidence="3">AW1220</strain>
    </source>
</reference>
<dbReference type="InterPro" id="IPR036188">
    <property type="entry name" value="FAD/NAD-bd_sf"/>
</dbReference>
<dbReference type="InterPro" id="IPR023856">
    <property type="entry name" value="Bdr"/>
</dbReference>
<dbReference type="SUPFAM" id="SSF51905">
    <property type="entry name" value="FAD/NAD(P)-binding domain"/>
    <property type="match status" value="1"/>
</dbReference>
<dbReference type="PRINTS" id="PR00469">
    <property type="entry name" value="PNDRDTASEII"/>
</dbReference>
<proteinExistence type="predicted"/>
<evidence type="ECO:0000313" key="3">
    <source>
        <dbReference type="EMBL" id="GLC26187.1"/>
    </source>
</evidence>
<keyword evidence="1" id="KW-0285">Flavoprotein</keyword>
<accession>A0AA37V361</accession>
<organism evidence="3 4">
    <name type="scientific">Roseisolibacter agri</name>
    <dbReference type="NCBI Taxonomy" id="2014610"/>
    <lineage>
        <taxon>Bacteria</taxon>
        <taxon>Pseudomonadati</taxon>
        <taxon>Gemmatimonadota</taxon>
        <taxon>Gemmatimonadia</taxon>
        <taxon>Gemmatimonadales</taxon>
        <taxon>Gemmatimonadaceae</taxon>
        <taxon>Roseisolibacter</taxon>
    </lineage>
</organism>
<dbReference type="InterPro" id="IPR050097">
    <property type="entry name" value="Ferredoxin-NADP_redctase_2"/>
</dbReference>
<evidence type="ECO:0000256" key="2">
    <source>
        <dbReference type="ARBA" id="ARBA00023002"/>
    </source>
</evidence>
<gene>
    <name evidence="3" type="ORF">rosag_27000</name>
</gene>